<protein>
    <submittedName>
        <fullName evidence="8">Protein RRP5 homolog</fullName>
    </submittedName>
</protein>
<keyword evidence="4" id="KW-0539">Nucleus</keyword>
<feature type="domain" description="S1 motif" evidence="6">
    <location>
        <begin position="745"/>
        <end position="816"/>
    </location>
</feature>
<dbReference type="Gene3D" id="1.25.40.10">
    <property type="entry name" value="Tetratricopeptide repeat domain"/>
    <property type="match status" value="1"/>
</dbReference>
<dbReference type="GO" id="GO:0032040">
    <property type="term" value="C:small-subunit processome"/>
    <property type="evidence" value="ECO:0007669"/>
    <property type="project" value="TreeGrafter"/>
</dbReference>
<feature type="region of interest" description="Disordered" evidence="5">
    <location>
        <begin position="1"/>
        <end position="53"/>
    </location>
</feature>
<dbReference type="InterPro" id="IPR012340">
    <property type="entry name" value="NA-bd_OB-fold"/>
</dbReference>
<evidence type="ECO:0000256" key="4">
    <source>
        <dbReference type="ARBA" id="ARBA00023242"/>
    </source>
</evidence>
<dbReference type="PROSITE" id="PS50126">
    <property type="entry name" value="S1"/>
    <property type="match status" value="4"/>
</dbReference>
<dbReference type="WBParaSite" id="SPAL_0000215500.1">
    <property type="protein sequence ID" value="SPAL_0000215500.1"/>
    <property type="gene ID" value="SPAL_0000215500"/>
</dbReference>
<dbReference type="Proteomes" id="UP000046392">
    <property type="component" value="Unplaced"/>
</dbReference>
<dbReference type="InterPro" id="IPR045209">
    <property type="entry name" value="Rrp5"/>
</dbReference>
<dbReference type="PANTHER" id="PTHR23270:SF10">
    <property type="entry name" value="PROTEIN RRP5 HOMOLOG"/>
    <property type="match status" value="1"/>
</dbReference>
<dbReference type="InterPro" id="IPR055430">
    <property type="entry name" value="HAT_Syf1_CNRKL1_C"/>
</dbReference>
<feature type="domain" description="S1 motif" evidence="6">
    <location>
        <begin position="437"/>
        <end position="506"/>
    </location>
</feature>
<keyword evidence="3" id="KW-0677">Repeat</keyword>
<reference evidence="8" key="1">
    <citation type="submission" date="2017-02" db="UniProtKB">
        <authorList>
            <consortium name="WormBaseParasite"/>
        </authorList>
    </citation>
    <scope>IDENTIFICATION</scope>
</reference>
<dbReference type="InterPro" id="IPR003107">
    <property type="entry name" value="HAT"/>
</dbReference>
<proteinExistence type="predicted"/>
<evidence type="ECO:0000313" key="7">
    <source>
        <dbReference type="Proteomes" id="UP000046392"/>
    </source>
</evidence>
<evidence type="ECO:0000256" key="3">
    <source>
        <dbReference type="ARBA" id="ARBA00022737"/>
    </source>
</evidence>
<dbReference type="PANTHER" id="PTHR23270">
    <property type="entry name" value="PROGRAMMED CELL DEATH PROTEIN 11 PRE-RRNA PROCESSING PROTEIN RRP5"/>
    <property type="match status" value="1"/>
</dbReference>
<evidence type="ECO:0000256" key="2">
    <source>
        <dbReference type="ARBA" id="ARBA00022552"/>
    </source>
</evidence>
<keyword evidence="2" id="KW-0698">rRNA processing</keyword>
<organism evidence="7 8">
    <name type="scientific">Strongyloides papillosus</name>
    <name type="common">Intestinal threadworm</name>
    <dbReference type="NCBI Taxonomy" id="174720"/>
    <lineage>
        <taxon>Eukaryota</taxon>
        <taxon>Metazoa</taxon>
        <taxon>Ecdysozoa</taxon>
        <taxon>Nematoda</taxon>
        <taxon>Chromadorea</taxon>
        <taxon>Rhabditida</taxon>
        <taxon>Tylenchina</taxon>
        <taxon>Panagrolaimomorpha</taxon>
        <taxon>Strongyloidoidea</taxon>
        <taxon>Strongyloididae</taxon>
        <taxon>Strongyloides</taxon>
    </lineage>
</organism>
<dbReference type="Pfam" id="PF23231">
    <property type="entry name" value="HAT_Syf1_CNRKL1_C"/>
    <property type="match status" value="1"/>
</dbReference>
<sequence length="1438" mass="163310">MFNEEPSFPRSKGEGDNSVSSSRPQKRRLSKQSETKKKLKRESNYFPDDNQKKKEFLKKEKEKHAEIWKRHFCVSYATPGVLCLAAVKEIRELYVLLETSDSVRLKLPADKISYQFAKASANEEIPLSSIVKKGQMLVVKVVKGVDEDANTSEIIVTCVPKLVNSHITTGNIGLGTALVGVFDKLEDKGAIIDLGLNSGTKGFVPYSNLPPFIDSTKLHLGQPFLFSVTKCSSRIIQLTGYVEGNIPQPEEAMHFCRENLFPGMVINCSPDDYIDSGVYTNLGNDIKAYINKYSMPPRFREDLSTFKKPIKGVVTISKPSSPMLIINCNPDIVAISKPEKRLAFDDYKIGDVIECIVKEISSLGYILDLPEREDGKSSLVNAFLKEDSRENCGKLKVGDKVKVRVINFKVFDKSLIVSNKPEVMKQKIMSLSNVVPGKLIMATVRGITDSCVRLRISDTVRGTIPMIHATDRQVRNWQKKFVVGSSVKVRPLFVDEEYSNVVCTAKPTLLQSDLPPVISVDSKYKDIVTHGYIIKQVSKGYLISFYNRVLGFMSDKYAELLPHKSIGFPVKVRIVGINDKDNRIIVVPAQVKPEEYTKEISEKKTEKLPKKSGDIKIKAFQTCEAIVKGPWNHEAGNPYCNIELILPEGNIGRLHASELELKNYNIYDNPIRKFLEANMGKSVRVKVIEMKNLKICKNFDGKTDKNSAKQYEKIKIAECTMKKNKIELGIKSSKLIGYTKKFHVGGTVKCFITNISNPKSLYVEVTPYIKGFIAREVLKDISKNENKDYEEGMMIECTVTSIKVDNTNQTLQLTNLESLAIDIGQEVTGKVLDIKNHPMRIIVSLPGKQLGVLKPSGISVDFEEAFRLFKEFSVNDCFTFKTISYNKAKKSWNIISKIVVDSLEEDPSLVKMVYLSKNKIPYQTEILGHVTSVTPESCLVDISPSITGDMAVPKNVEINVNDIVKCIAVKGKKHTMIKLEYVDTVFDGTKLELEEDKTTNNLEAINNETTVNCKVKPDIELENEFLPVVVISSDSELDFEIEGFNFDSKKSSKKGRKKEKVSDKIEEESEKNTTEGEGKAISKKKARIDQAKEAKKINEDDDEAITKKKSKTDLAKEVENINEEDEVMPKKKSKTDLAKKIKNLSEAEKEKIIFKRQEEISDNVMETNSEEDFERLLAGSQNDSILWINYMGYFLTKGNIKKGREIAERALKSIDYKMHDELYNIWAAYLNMESQIGDEEKLKKVYEKAANNVDTLKIAKHYIKVLRNAEHYDLLEVHIEKLLKKYGHDEPEIWYLYAEHLYSIEKADEARNLQERACLSLPKRVHVDVLAKFAQLEYKLCDKEQGKTMFEKIVQIYKTRTDVWNVYLDLAIKHESIKATRNIFEEIIKLPLGPKKLRPFFKKWITYEEAHGNHKSQKYVHEKAQEIVNDSMESLGLI</sequence>
<dbReference type="SMART" id="SM00316">
    <property type="entry name" value="S1"/>
    <property type="match status" value="7"/>
</dbReference>
<evidence type="ECO:0000259" key="6">
    <source>
        <dbReference type="PROSITE" id="PS50126"/>
    </source>
</evidence>
<feature type="domain" description="S1 motif" evidence="6">
    <location>
        <begin position="350"/>
        <end position="420"/>
    </location>
</feature>
<feature type="compositionally biased region" description="Basic and acidic residues" evidence="5">
    <location>
        <begin position="1087"/>
        <end position="1098"/>
    </location>
</feature>
<dbReference type="GO" id="GO:0006364">
    <property type="term" value="P:rRNA processing"/>
    <property type="evidence" value="ECO:0007669"/>
    <property type="project" value="UniProtKB-KW"/>
</dbReference>
<accession>A0A0N5B7Y1</accession>
<evidence type="ECO:0000313" key="8">
    <source>
        <dbReference type="WBParaSite" id="SPAL_0000215500.1"/>
    </source>
</evidence>
<name>A0A0N5B7Y1_STREA</name>
<dbReference type="InterPro" id="IPR003029">
    <property type="entry name" value="S1_domain"/>
</dbReference>
<dbReference type="InterPro" id="IPR011990">
    <property type="entry name" value="TPR-like_helical_dom_sf"/>
</dbReference>
<dbReference type="STRING" id="174720.A0A0N5B7Y1"/>
<evidence type="ECO:0000256" key="5">
    <source>
        <dbReference type="SAM" id="MobiDB-lite"/>
    </source>
</evidence>
<dbReference type="Gene3D" id="2.40.50.140">
    <property type="entry name" value="Nucleic acid-binding proteins"/>
    <property type="match status" value="4"/>
</dbReference>
<feature type="compositionally biased region" description="Basic and acidic residues" evidence="5">
    <location>
        <begin position="1060"/>
        <end position="1080"/>
    </location>
</feature>
<comment type="subcellular location">
    <subcellularLocation>
        <location evidence="1">Nucleus</location>
        <location evidence="1">Nucleolus</location>
    </subcellularLocation>
</comment>
<evidence type="ECO:0000256" key="1">
    <source>
        <dbReference type="ARBA" id="ARBA00004604"/>
    </source>
</evidence>
<feature type="domain" description="S1 motif" evidence="6">
    <location>
        <begin position="175"/>
        <end position="241"/>
    </location>
</feature>
<dbReference type="SUPFAM" id="SSF48452">
    <property type="entry name" value="TPR-like"/>
    <property type="match status" value="2"/>
</dbReference>
<feature type="region of interest" description="Disordered" evidence="5">
    <location>
        <begin position="1048"/>
        <end position="1098"/>
    </location>
</feature>
<dbReference type="SUPFAM" id="SSF50249">
    <property type="entry name" value="Nucleic acid-binding proteins"/>
    <property type="match status" value="2"/>
</dbReference>
<dbReference type="GO" id="GO:0003723">
    <property type="term" value="F:RNA binding"/>
    <property type="evidence" value="ECO:0007669"/>
    <property type="project" value="TreeGrafter"/>
</dbReference>
<dbReference type="SMART" id="SM00386">
    <property type="entry name" value="HAT"/>
    <property type="match status" value="6"/>
</dbReference>
<keyword evidence="7" id="KW-1185">Reference proteome</keyword>